<keyword evidence="3 6" id="KW-0812">Transmembrane</keyword>
<feature type="transmembrane region" description="Helical" evidence="6">
    <location>
        <begin position="199"/>
        <end position="225"/>
    </location>
</feature>
<keyword evidence="8" id="KW-1185">Reference proteome</keyword>
<keyword evidence="2" id="KW-0813">Transport</keyword>
<dbReference type="InterPro" id="IPR050930">
    <property type="entry name" value="MFS_Vesicular_Transporter"/>
</dbReference>
<feature type="transmembrane region" description="Helical" evidence="6">
    <location>
        <begin position="103"/>
        <end position="126"/>
    </location>
</feature>
<dbReference type="PANTHER" id="PTHR23506:SF23">
    <property type="entry name" value="GH10249P"/>
    <property type="match status" value="1"/>
</dbReference>
<dbReference type="SUPFAM" id="SSF103473">
    <property type="entry name" value="MFS general substrate transporter"/>
    <property type="match status" value="1"/>
</dbReference>
<feature type="transmembrane region" description="Helical" evidence="6">
    <location>
        <begin position="60"/>
        <end position="81"/>
    </location>
</feature>
<name>A0ABR3ZIR3_9PEZI</name>
<sequence>MTSSLGTQSSSVSTAELSLLGLETIFGWIADLAQSRRAPLLLGYASSLACSTLLHKGPTLVVLVLGRVLPSLSAAAVFAALDEGGFFGPGIAGSLYEVGGENALFGFAYGFIALDATLGLLVIVSASKRAQPGQHMQHITSSDGTIMPFILSMDNSSPSYVPLPKSQIRDEGGGGVNTVDSNINVINTNASQISSFLQLLLLPCLLVTISSWLVWTTVNAGLIFLPFYLPSIAFSPLCGYITDHAPRLLGASGFFLCGPPFILLGSVDDNTTEKQVLLCVLLALIGIGTAFATPPLLKEVGVVVDEGEQNAPPEALVPGGAAARAYSMHNAAFAVGNLLGPILAGTCKAVLGWAAMDWFFAVLSLVSGIAVLVCLEGYIGHVLWRWPQRVSGSGASTVESARPDMMGVEAEQKLLMDK</sequence>
<organism evidence="7 8">
    <name type="scientific">Sporothrix stenoceras</name>
    <dbReference type="NCBI Taxonomy" id="5173"/>
    <lineage>
        <taxon>Eukaryota</taxon>
        <taxon>Fungi</taxon>
        <taxon>Dikarya</taxon>
        <taxon>Ascomycota</taxon>
        <taxon>Pezizomycotina</taxon>
        <taxon>Sordariomycetes</taxon>
        <taxon>Sordariomycetidae</taxon>
        <taxon>Ophiostomatales</taxon>
        <taxon>Ophiostomataceae</taxon>
        <taxon>Sporothrix</taxon>
    </lineage>
</organism>
<evidence type="ECO:0000256" key="4">
    <source>
        <dbReference type="ARBA" id="ARBA00022989"/>
    </source>
</evidence>
<comment type="caution">
    <text evidence="7">The sequence shown here is derived from an EMBL/GenBank/DDBJ whole genome shotgun (WGS) entry which is preliminary data.</text>
</comment>
<evidence type="ECO:0000256" key="6">
    <source>
        <dbReference type="SAM" id="Phobius"/>
    </source>
</evidence>
<dbReference type="PANTHER" id="PTHR23506">
    <property type="entry name" value="GH10249P"/>
    <property type="match status" value="1"/>
</dbReference>
<proteinExistence type="predicted"/>
<dbReference type="InterPro" id="IPR036259">
    <property type="entry name" value="MFS_trans_sf"/>
</dbReference>
<gene>
    <name evidence="7" type="ORF">Sste5346_002269</name>
</gene>
<protein>
    <recommendedName>
        <fullName evidence="9">Major facilitator superfamily (MFS) profile domain-containing protein</fullName>
    </recommendedName>
</protein>
<comment type="subcellular location">
    <subcellularLocation>
        <location evidence="1">Membrane</location>
        <topology evidence="1">Multi-pass membrane protein</topology>
    </subcellularLocation>
</comment>
<feature type="transmembrane region" description="Helical" evidence="6">
    <location>
        <begin position="276"/>
        <end position="297"/>
    </location>
</feature>
<evidence type="ECO:0008006" key="9">
    <source>
        <dbReference type="Google" id="ProtNLM"/>
    </source>
</evidence>
<evidence type="ECO:0000313" key="7">
    <source>
        <dbReference type="EMBL" id="KAL1900546.1"/>
    </source>
</evidence>
<reference evidence="7 8" key="1">
    <citation type="journal article" date="2024" name="IMA Fungus">
        <title>IMA Genome - F19 : A genome assembly and annotation guide to empower mycologists, including annotated draft genome sequences of Ceratocystis pirilliformis, Diaporthe australafricana, Fusarium ophioides, Paecilomyces lecythidis, and Sporothrix stenoceras.</title>
        <authorList>
            <person name="Aylward J."/>
            <person name="Wilson A.M."/>
            <person name="Visagie C.M."/>
            <person name="Spraker J."/>
            <person name="Barnes I."/>
            <person name="Buitendag C."/>
            <person name="Ceriani C."/>
            <person name="Del Mar Angel L."/>
            <person name="du Plessis D."/>
            <person name="Fuchs T."/>
            <person name="Gasser K."/>
            <person name="Kramer D."/>
            <person name="Li W."/>
            <person name="Munsamy K."/>
            <person name="Piso A."/>
            <person name="Price J.L."/>
            <person name="Sonnekus B."/>
            <person name="Thomas C."/>
            <person name="van der Nest A."/>
            <person name="van Dijk A."/>
            <person name="van Heerden A."/>
            <person name="van Vuuren N."/>
            <person name="Yilmaz N."/>
            <person name="Duong T.A."/>
            <person name="van der Merwe N.A."/>
            <person name="Wingfield M.J."/>
            <person name="Wingfield B.D."/>
        </authorList>
    </citation>
    <scope>NUCLEOTIDE SEQUENCE [LARGE SCALE GENOMIC DNA]</scope>
    <source>
        <strain evidence="7 8">CMW 5346</strain>
    </source>
</reference>
<keyword evidence="5 6" id="KW-0472">Membrane</keyword>
<evidence type="ECO:0000256" key="2">
    <source>
        <dbReference type="ARBA" id="ARBA00022448"/>
    </source>
</evidence>
<evidence type="ECO:0000256" key="5">
    <source>
        <dbReference type="ARBA" id="ARBA00023136"/>
    </source>
</evidence>
<dbReference type="Proteomes" id="UP001583186">
    <property type="component" value="Unassembled WGS sequence"/>
</dbReference>
<dbReference type="Gene3D" id="1.20.1250.20">
    <property type="entry name" value="MFS general substrate transporter like domains"/>
    <property type="match status" value="1"/>
</dbReference>
<dbReference type="EMBL" id="JAWCUI010000009">
    <property type="protein sequence ID" value="KAL1900546.1"/>
    <property type="molecule type" value="Genomic_DNA"/>
</dbReference>
<evidence type="ECO:0000256" key="3">
    <source>
        <dbReference type="ARBA" id="ARBA00022692"/>
    </source>
</evidence>
<dbReference type="InterPro" id="IPR011701">
    <property type="entry name" value="MFS"/>
</dbReference>
<feature type="transmembrane region" description="Helical" evidence="6">
    <location>
        <begin position="358"/>
        <end position="379"/>
    </location>
</feature>
<dbReference type="Pfam" id="PF07690">
    <property type="entry name" value="MFS_1"/>
    <property type="match status" value="1"/>
</dbReference>
<evidence type="ECO:0000313" key="8">
    <source>
        <dbReference type="Proteomes" id="UP001583186"/>
    </source>
</evidence>
<keyword evidence="4 6" id="KW-1133">Transmembrane helix</keyword>
<accession>A0ABR3ZIR3</accession>
<evidence type="ECO:0000256" key="1">
    <source>
        <dbReference type="ARBA" id="ARBA00004141"/>
    </source>
</evidence>
<feature type="transmembrane region" description="Helical" evidence="6">
    <location>
        <begin position="245"/>
        <end position="264"/>
    </location>
</feature>